<dbReference type="PANTHER" id="PTHR42828:SF3">
    <property type="entry name" value="THREONYLCARBAMOYL-AMP SYNTHASE"/>
    <property type="match status" value="1"/>
</dbReference>
<reference evidence="2 3" key="1">
    <citation type="submission" date="2011-01" db="EMBL/GenBank/DDBJ databases">
        <authorList>
            <person name="Weinstock G."/>
            <person name="Sodergren E."/>
            <person name="Clifton S."/>
            <person name="Fulton L."/>
            <person name="Fulton B."/>
            <person name="Courtney L."/>
            <person name="Fronick C."/>
            <person name="Harrison M."/>
            <person name="Strong C."/>
            <person name="Farmer C."/>
            <person name="Delahaunty K."/>
            <person name="Markovic C."/>
            <person name="Hall O."/>
            <person name="Minx P."/>
            <person name="Tomlinson C."/>
            <person name="Mitreva M."/>
            <person name="Hou S."/>
            <person name="Chen J."/>
            <person name="Wollam A."/>
            <person name="Pepin K.H."/>
            <person name="Johnson M."/>
            <person name="Bhonagiri V."/>
            <person name="Zhang X."/>
            <person name="Suruliraj S."/>
            <person name="Warren W."/>
            <person name="Chinwalla A."/>
            <person name="Mardis E.R."/>
            <person name="Wilson R.K."/>
        </authorList>
    </citation>
    <scope>NUCLEOTIDE SEQUENCE [LARGE SCALE GENOMIC DNA]</scope>
    <source>
        <strain evidence="3">DSM 22608 / JCM 16073 / KCTC 15190 / YIT 12066</strain>
    </source>
</reference>
<dbReference type="EMBL" id="AEVO01000116">
    <property type="protein sequence ID" value="EFY06497.1"/>
    <property type="molecule type" value="Genomic_DNA"/>
</dbReference>
<dbReference type="STRING" id="762983.HMPREF9444_01722"/>
<dbReference type="RefSeq" id="WP_009143887.1">
    <property type="nucleotide sequence ID" value="NZ_GL831047.1"/>
</dbReference>
<comment type="caution">
    <text evidence="2">The sequence shown here is derived from an EMBL/GenBank/DDBJ whole genome shotgun (WGS) entry which is preliminary data.</text>
</comment>
<organism evidence="2 3">
    <name type="scientific">Succinatimonas hippei (strain DSM 22608 / JCM 16073 / KCTC 15190 / YIT 12066)</name>
    <dbReference type="NCBI Taxonomy" id="762983"/>
    <lineage>
        <taxon>Bacteria</taxon>
        <taxon>Pseudomonadati</taxon>
        <taxon>Pseudomonadota</taxon>
        <taxon>Gammaproteobacteria</taxon>
        <taxon>Aeromonadales</taxon>
        <taxon>Succinivibrionaceae</taxon>
        <taxon>Succinatimonas</taxon>
    </lineage>
</organism>
<name>E8LLU9_SUCHY</name>
<sequence length="207" mass="22684">MAAEFISIHPDNPQPRFIKKACSIIESGGVGVIPTDSAYALCCNIGDKNAMERIAAIRKISKKHNFTLICRDLSELSTYAKVSNNVFRLLKNNTPGAYTFILPATKEVPRRLMNEKKRTIGIRVPAGAIIEALLNECSEPLLSCSLILPDHEEPENDPITINDEIGSIVDVIVDGGVLDAMPTTVIRFEDDIPVVRRVGRGDPTPFS</sequence>
<dbReference type="AlphaFoldDB" id="E8LLU9"/>
<dbReference type="HOGENOM" id="CLU_031397_3_0_6"/>
<dbReference type="PROSITE" id="PS51163">
    <property type="entry name" value="YRDC"/>
    <property type="match status" value="1"/>
</dbReference>
<dbReference type="PANTHER" id="PTHR42828">
    <property type="entry name" value="DHBP SYNTHASE RIBB-LIKE ALPHA/BETA DOMAIN-CONTAINING PROTEIN"/>
    <property type="match status" value="1"/>
</dbReference>
<evidence type="ECO:0000313" key="2">
    <source>
        <dbReference type="EMBL" id="EFY06497.1"/>
    </source>
</evidence>
<gene>
    <name evidence="2" type="ORF">HMPREF9444_01722</name>
</gene>
<dbReference type="SUPFAM" id="SSF55821">
    <property type="entry name" value="YrdC/RibB"/>
    <property type="match status" value="1"/>
</dbReference>
<dbReference type="OrthoDB" id="9781656at2"/>
<dbReference type="Pfam" id="PF01300">
    <property type="entry name" value="Sua5_yciO_yrdC"/>
    <property type="match status" value="1"/>
</dbReference>
<dbReference type="InterPro" id="IPR052532">
    <property type="entry name" value="SUA5_domain"/>
</dbReference>
<dbReference type="eggNOG" id="COG0009">
    <property type="taxonomic scope" value="Bacteria"/>
</dbReference>
<dbReference type="Gene3D" id="3.90.870.10">
    <property type="entry name" value="DHBP synthase"/>
    <property type="match status" value="1"/>
</dbReference>
<evidence type="ECO:0000313" key="3">
    <source>
        <dbReference type="Proteomes" id="UP000018458"/>
    </source>
</evidence>
<evidence type="ECO:0000259" key="1">
    <source>
        <dbReference type="PROSITE" id="PS51163"/>
    </source>
</evidence>
<keyword evidence="3" id="KW-1185">Reference proteome</keyword>
<accession>E8LLU9</accession>
<protein>
    <submittedName>
        <fullName evidence="2">Sua5/YciO/YrdC/YwlC family protein</fullName>
    </submittedName>
</protein>
<dbReference type="GO" id="GO:0003725">
    <property type="term" value="F:double-stranded RNA binding"/>
    <property type="evidence" value="ECO:0007669"/>
    <property type="project" value="InterPro"/>
</dbReference>
<dbReference type="Proteomes" id="UP000018458">
    <property type="component" value="Unassembled WGS sequence"/>
</dbReference>
<dbReference type="NCBIfam" id="TIGR00057">
    <property type="entry name" value="L-threonylcarbamoyladenylate synthase"/>
    <property type="match status" value="1"/>
</dbReference>
<feature type="domain" description="YrdC-like" evidence="1">
    <location>
        <begin position="15"/>
        <end position="201"/>
    </location>
</feature>
<proteinExistence type="predicted"/>
<dbReference type="InterPro" id="IPR006070">
    <property type="entry name" value="Sua5-like_dom"/>
</dbReference>
<dbReference type="InterPro" id="IPR017945">
    <property type="entry name" value="DHBP_synth_RibB-like_a/b_dom"/>
</dbReference>